<evidence type="ECO:0000256" key="4">
    <source>
        <dbReference type="SAM" id="MobiDB-lite"/>
    </source>
</evidence>
<feature type="domain" description="Ig-like" evidence="5">
    <location>
        <begin position="693"/>
        <end position="778"/>
    </location>
</feature>
<feature type="non-terminal residue" evidence="6">
    <location>
        <position position="1"/>
    </location>
</feature>
<evidence type="ECO:0000313" key="7">
    <source>
        <dbReference type="Proteomes" id="UP000663852"/>
    </source>
</evidence>
<dbReference type="CDD" id="cd00096">
    <property type="entry name" value="Ig"/>
    <property type="match status" value="1"/>
</dbReference>
<reference evidence="6" key="1">
    <citation type="submission" date="2021-02" db="EMBL/GenBank/DDBJ databases">
        <authorList>
            <person name="Nowell W R."/>
        </authorList>
    </citation>
    <scope>NUCLEOTIDE SEQUENCE</scope>
</reference>
<feature type="compositionally biased region" description="Low complexity" evidence="4">
    <location>
        <begin position="403"/>
        <end position="412"/>
    </location>
</feature>
<feature type="compositionally biased region" description="Basic and acidic residues" evidence="4">
    <location>
        <begin position="201"/>
        <end position="234"/>
    </location>
</feature>
<sequence>MMNNYSQHPKRYAKSKTSALFRLFYRRYTGRAYAVSPYSLPVTPQIEHRELGPRRPIQEMEFDLWSEPDAKPVFTFKLRPRLIQEGVGVKLICCVSGKPTPKVHWFKERTQLSDTDEHYLTSYVHGVCTLEITACETSDTAMYRCGATNPLGSDETSCFMHVEEVRRTRRGHSMRPGDGDTSRGASRARSPSLLGSSGRDSSWRDKLGASERPAHQDTLDVEKPKRKERRDPPKFSEQLTDITMFEGSTAKLSCTVKGKPTPKIEWLKNGESLTTESRIHETYDDDVATLIIKKVKVDDSGEYICRATNDEGSDTSSAQLTIKAHVPGENEDAYVASLAQEDETSVKAEPQAASEESVATDATVPESTEGAASETAAKVEEKLPSEAVAEVPESANISTEPTPVEAPVGSEPAPAPAAEPTPPPVPEPEPAKPAAGKAAPAKKSAVPEKKPVGAAALKKPEPAKKVEEKKEPAKKPAEEKKKIEEVQPKVEEPAPAEPEPKKEEEQQQPKAEPEKKEVEEPAEEKPVEPKAKFIKYIKSQNLMESDSLTLECACDGTEDDLELTWLRNSKEIPDNPDFRRERSGNSFKLVVAEVFPEDSGVFSALVKKIRQSTKHSKKYDRNNYKLEIKRCTQDDKGEYIVRASNSYGEKEYAVFLTVESLPVTPQIEHRELGPRRPIQEMEFDLWSEPDAKPVFTFKLRPRLIQEGVGVKLICCVSGKPTPKVHWFKERTQLSDTDEHYLTSYVHGVCTLEITACETSDTAMYRCGATNPLGSDETSCFMHVEEVRRTRRGHSMRPGDGDTSRGASRARSPSLLGSSGRDSSWRDKLGASERPAHQDTLDVEKPKRKERRDPPKFSEQLTDITMFEGSTAKLSCTVKGKPTPKIEWLKNGESLTTEPRIHETYDDDVATLIIKKVKVDDNGEYICRATNDEGSDTSSAQLTIKAHVPGENEDAYVASLAEEDETSVKAEPQAASEESVATDAPVPEPTEGAASETATKVEEKLPSEAVAEVPESANISTEPTPVEAPVGSESAPAPAPEPEPAKPAAGKATPAKKSAVPEKKPVGAAALKKPEPAKKVEEKKEPAKKPAEEKKKTEEVQPKVEDPAPAEPEPKKEEEQPKVEPEKKEVEEPAEEKPVEPKAKFVKYIKSQNLMESDSLTLECACDDTEDDLELTWLRNGKEIPDNPDFRRERSGNSFKLVVAEVFPEDSGVFSALVK</sequence>
<dbReference type="PROSITE" id="PS50835">
    <property type="entry name" value="IG_LIKE"/>
    <property type="match status" value="6"/>
</dbReference>
<dbReference type="InterPro" id="IPR013098">
    <property type="entry name" value="Ig_I-set"/>
</dbReference>
<evidence type="ECO:0000256" key="3">
    <source>
        <dbReference type="ARBA" id="ARBA00023319"/>
    </source>
</evidence>
<dbReference type="InterPro" id="IPR036179">
    <property type="entry name" value="Ig-like_dom_sf"/>
</dbReference>
<dbReference type="AlphaFoldDB" id="A0A813WS59"/>
<feature type="region of interest" description="Disordered" evidence="4">
    <location>
        <begin position="340"/>
        <end position="528"/>
    </location>
</feature>
<feature type="domain" description="Ig-like" evidence="5">
    <location>
        <begin position="854"/>
        <end position="942"/>
    </location>
</feature>
<dbReference type="PANTHER" id="PTHR47633">
    <property type="entry name" value="IMMUNOGLOBULIN"/>
    <property type="match status" value="1"/>
</dbReference>
<feature type="domain" description="Ig-like" evidence="5">
    <location>
        <begin position="233"/>
        <end position="321"/>
    </location>
</feature>
<name>A0A813WS59_ADIRI</name>
<feature type="region of interest" description="Disordered" evidence="4">
    <location>
        <begin position="960"/>
        <end position="1139"/>
    </location>
</feature>
<dbReference type="SUPFAM" id="SSF48726">
    <property type="entry name" value="Immunoglobulin"/>
    <property type="match status" value="6"/>
</dbReference>
<dbReference type="InterPro" id="IPR003598">
    <property type="entry name" value="Ig_sub2"/>
</dbReference>
<comment type="subcellular location">
    <subcellularLocation>
        <location evidence="1">Cytoplasm</location>
    </subcellularLocation>
</comment>
<dbReference type="SMART" id="SM00409">
    <property type="entry name" value="IG"/>
    <property type="match status" value="5"/>
</dbReference>
<dbReference type="OrthoDB" id="504170at2759"/>
<feature type="compositionally biased region" description="Basic and acidic residues" evidence="4">
    <location>
        <begin position="458"/>
        <end position="528"/>
    </location>
</feature>
<comment type="caution">
    <text evidence="6">The sequence shown here is derived from an EMBL/GenBank/DDBJ whole genome shotgun (WGS) entry which is preliminary data.</text>
</comment>
<feature type="compositionally biased region" description="Low complexity" evidence="4">
    <location>
        <begin position="432"/>
        <end position="444"/>
    </location>
</feature>
<feature type="compositionally biased region" description="Basic and acidic residues" evidence="4">
    <location>
        <begin position="1071"/>
        <end position="1139"/>
    </location>
</feature>
<feature type="compositionally biased region" description="Low complexity" evidence="4">
    <location>
        <begin position="1026"/>
        <end position="1035"/>
    </location>
</feature>
<dbReference type="InterPro" id="IPR007110">
    <property type="entry name" value="Ig-like_dom"/>
</dbReference>
<protein>
    <recommendedName>
        <fullName evidence="5">Ig-like domain-containing protein</fullName>
    </recommendedName>
</protein>
<dbReference type="EMBL" id="CAJNOJ010000024">
    <property type="protein sequence ID" value="CAF0859052.1"/>
    <property type="molecule type" value="Genomic_DNA"/>
</dbReference>
<dbReference type="InterPro" id="IPR013783">
    <property type="entry name" value="Ig-like_fold"/>
</dbReference>
<keyword evidence="2" id="KW-0963">Cytoplasm</keyword>
<feature type="domain" description="Ig-like" evidence="5">
    <location>
        <begin position="72"/>
        <end position="157"/>
    </location>
</feature>
<evidence type="ECO:0000259" key="5">
    <source>
        <dbReference type="PROSITE" id="PS50835"/>
    </source>
</evidence>
<evidence type="ECO:0000256" key="2">
    <source>
        <dbReference type="ARBA" id="ARBA00022490"/>
    </source>
</evidence>
<feature type="compositionally biased region" description="Low complexity" evidence="4">
    <location>
        <begin position="1045"/>
        <end position="1057"/>
    </location>
</feature>
<accession>A0A813WS59</accession>
<dbReference type="Proteomes" id="UP000663852">
    <property type="component" value="Unassembled WGS sequence"/>
</dbReference>
<evidence type="ECO:0000256" key="1">
    <source>
        <dbReference type="ARBA" id="ARBA00004496"/>
    </source>
</evidence>
<feature type="domain" description="Ig-like" evidence="5">
    <location>
        <begin position="529"/>
        <end position="620"/>
    </location>
</feature>
<dbReference type="Gene3D" id="2.60.40.10">
    <property type="entry name" value="Immunoglobulins"/>
    <property type="match status" value="7"/>
</dbReference>
<feature type="compositionally biased region" description="Low complexity" evidence="4">
    <location>
        <begin position="366"/>
        <end position="376"/>
    </location>
</feature>
<feature type="compositionally biased region" description="Basic and acidic residues" evidence="4">
    <location>
        <begin position="822"/>
        <end position="855"/>
    </location>
</feature>
<dbReference type="FunFam" id="2.60.40.10:FF:000425">
    <property type="entry name" value="Myosin light chain kinase"/>
    <property type="match status" value="4"/>
</dbReference>
<proteinExistence type="predicted"/>
<dbReference type="GO" id="GO:0005737">
    <property type="term" value="C:cytoplasm"/>
    <property type="evidence" value="ECO:0007669"/>
    <property type="project" value="UniProtKB-SubCell"/>
</dbReference>
<dbReference type="InterPro" id="IPR003599">
    <property type="entry name" value="Ig_sub"/>
</dbReference>
<organism evidence="6 7">
    <name type="scientific">Adineta ricciae</name>
    <name type="common">Rotifer</name>
    <dbReference type="NCBI Taxonomy" id="249248"/>
    <lineage>
        <taxon>Eukaryota</taxon>
        <taxon>Metazoa</taxon>
        <taxon>Spiralia</taxon>
        <taxon>Gnathifera</taxon>
        <taxon>Rotifera</taxon>
        <taxon>Eurotatoria</taxon>
        <taxon>Bdelloidea</taxon>
        <taxon>Adinetida</taxon>
        <taxon>Adinetidae</taxon>
        <taxon>Adineta</taxon>
    </lineage>
</organism>
<feature type="domain" description="Ig-like" evidence="5">
    <location>
        <begin position="1140"/>
        <end position="1218"/>
    </location>
</feature>
<feature type="compositionally biased region" description="Pro residues" evidence="4">
    <location>
        <begin position="413"/>
        <end position="428"/>
    </location>
</feature>
<feature type="region of interest" description="Disordered" evidence="4">
    <location>
        <begin position="788"/>
        <end position="860"/>
    </location>
</feature>
<evidence type="ECO:0000313" key="6">
    <source>
        <dbReference type="EMBL" id="CAF0859052.1"/>
    </source>
</evidence>
<feature type="region of interest" description="Disordered" evidence="4">
    <location>
        <begin position="167"/>
        <end position="238"/>
    </location>
</feature>
<dbReference type="Pfam" id="PF07679">
    <property type="entry name" value="I-set"/>
    <property type="match status" value="7"/>
</dbReference>
<keyword evidence="3" id="KW-0393">Immunoglobulin domain</keyword>
<gene>
    <name evidence="6" type="ORF">EDS130_LOCUS7710</name>
</gene>
<dbReference type="SMART" id="SM00408">
    <property type="entry name" value="IGc2"/>
    <property type="match status" value="5"/>
</dbReference>